<sequence length="128" mass="14058">MNPSSASIARCLQGAYRILRIAERLQEQDPVEPATGEPRHRIQLRQIASDELQARRRGTQEVAADIDTYGGGRTVTNQLGKLAAVAASDIKHRPSGDVAQKVPLRRPLDKPIQRVLLGTGLLVVRSEF</sequence>
<comment type="caution">
    <text evidence="1">The sequence shown here is derived from an EMBL/GenBank/DDBJ whole genome shotgun (WGS) entry which is preliminary data.</text>
</comment>
<accession>A0A7X5VE83</accession>
<dbReference type="Proteomes" id="UP000555407">
    <property type="component" value="Unassembled WGS sequence"/>
</dbReference>
<evidence type="ECO:0000313" key="2">
    <source>
        <dbReference type="Proteomes" id="UP000555407"/>
    </source>
</evidence>
<gene>
    <name evidence="1" type="ORF">BJY22_005321</name>
</gene>
<keyword evidence="2" id="KW-1185">Reference proteome</keyword>
<evidence type="ECO:0000313" key="1">
    <source>
        <dbReference type="EMBL" id="NIK59604.1"/>
    </source>
</evidence>
<proteinExistence type="predicted"/>
<reference evidence="1 2" key="1">
    <citation type="submission" date="2020-03" db="EMBL/GenBank/DDBJ databases">
        <title>Sequencing the genomes of 1000 actinobacteria strains.</title>
        <authorList>
            <person name="Klenk H.-P."/>
        </authorList>
    </citation>
    <scope>NUCLEOTIDE SEQUENCE [LARGE SCALE GENOMIC DNA]</scope>
    <source>
        <strain evidence="1 2">DSM 45490</strain>
    </source>
</reference>
<organism evidence="1 2">
    <name type="scientific">Kribbella shirazensis</name>
    <dbReference type="NCBI Taxonomy" id="1105143"/>
    <lineage>
        <taxon>Bacteria</taxon>
        <taxon>Bacillati</taxon>
        <taxon>Actinomycetota</taxon>
        <taxon>Actinomycetes</taxon>
        <taxon>Propionibacteriales</taxon>
        <taxon>Kribbellaceae</taxon>
        <taxon>Kribbella</taxon>
    </lineage>
</organism>
<dbReference type="AlphaFoldDB" id="A0A7X5VE83"/>
<protein>
    <submittedName>
        <fullName evidence="1">Uncharacterized protein</fullName>
    </submittedName>
</protein>
<dbReference type="EMBL" id="JAASRO010000001">
    <property type="protein sequence ID" value="NIK59604.1"/>
    <property type="molecule type" value="Genomic_DNA"/>
</dbReference>
<name>A0A7X5VE83_9ACTN</name>